<reference evidence="2 3" key="1">
    <citation type="submission" date="2019-04" db="EMBL/GenBank/DDBJ databases">
        <title>Draft genome sequences for three unisolated Alnus-infective Frankia Sp+ strains, AgTrS, AiOr and AvVan, the first sequenced Frankia strains able to sporulate in-planta.</title>
        <authorList>
            <person name="Bethencourt L."/>
            <person name="Vautrin F."/>
            <person name="Taib N."/>
            <person name="Dubost A."/>
            <person name="Castro-Garcia L."/>
            <person name="Imbaud O."/>
            <person name="Abrouk D."/>
            <person name="Fournier P."/>
            <person name="Briolay J."/>
            <person name="Nguyen A."/>
            <person name="Normand P."/>
            <person name="Fernandez M.P."/>
            <person name="Brochier-Armanet C."/>
            <person name="Herrera-Belaroussi A."/>
        </authorList>
    </citation>
    <scope>NUCLEOTIDE SEQUENCE [LARGE SCALE GENOMIC DNA]</scope>
    <source>
        <strain evidence="2 3">AvVan</strain>
    </source>
</reference>
<dbReference type="Pfam" id="PF10825">
    <property type="entry name" value="DUF2752"/>
    <property type="match status" value="1"/>
</dbReference>
<keyword evidence="1" id="KW-1133">Transmembrane helix</keyword>
<feature type="transmembrane region" description="Helical" evidence="1">
    <location>
        <begin position="91"/>
        <end position="109"/>
    </location>
</feature>
<dbReference type="Proteomes" id="UP000305282">
    <property type="component" value="Unassembled WGS sequence"/>
</dbReference>
<evidence type="ECO:0000313" key="3">
    <source>
        <dbReference type="Proteomes" id="UP000305282"/>
    </source>
</evidence>
<sequence>MGAIAAAAAVRVYLVNPAQPGHYPTCPFRWATSLDCPGCGTLRGLHQLLHGHPEAAADYNLFFVVAAPTLVLGWAVAVARAAGWRRPLPRVPARLLPVIPVLVIAFWVLRNLPLPGCTWLASRPG</sequence>
<keyword evidence="1" id="KW-0812">Transmembrane</keyword>
<protein>
    <submittedName>
        <fullName evidence="2">DUF2752 domain-containing protein</fullName>
    </submittedName>
</protein>
<evidence type="ECO:0000256" key="1">
    <source>
        <dbReference type="SAM" id="Phobius"/>
    </source>
</evidence>
<feature type="transmembrane region" description="Helical" evidence="1">
    <location>
        <begin position="59"/>
        <end position="79"/>
    </location>
</feature>
<gene>
    <name evidence="2" type="ORF">E7Y31_14820</name>
</gene>
<dbReference type="EMBL" id="SSXH01000377">
    <property type="protein sequence ID" value="THJ72245.1"/>
    <property type="molecule type" value="Genomic_DNA"/>
</dbReference>
<accession>A0A4S5EJB9</accession>
<name>A0A4S5EJB9_9ACTN</name>
<organism evidence="2 3">
    <name type="scientific">Candidatus Frankia alpina</name>
    <dbReference type="NCBI Taxonomy" id="2699483"/>
    <lineage>
        <taxon>Bacteria</taxon>
        <taxon>Bacillati</taxon>
        <taxon>Actinomycetota</taxon>
        <taxon>Actinomycetes</taxon>
        <taxon>Frankiales</taxon>
        <taxon>Frankiaceae</taxon>
        <taxon>Frankia</taxon>
    </lineage>
</organism>
<evidence type="ECO:0000313" key="2">
    <source>
        <dbReference type="EMBL" id="THJ72245.1"/>
    </source>
</evidence>
<dbReference type="InterPro" id="IPR021215">
    <property type="entry name" value="DUF2752"/>
</dbReference>
<dbReference type="OrthoDB" id="5966662at2"/>
<keyword evidence="1" id="KW-0472">Membrane</keyword>
<keyword evidence="3" id="KW-1185">Reference proteome</keyword>
<comment type="caution">
    <text evidence="2">The sequence shown here is derived from an EMBL/GenBank/DDBJ whole genome shotgun (WGS) entry which is preliminary data.</text>
</comment>
<dbReference type="AlphaFoldDB" id="A0A4S5EJB9"/>
<proteinExistence type="predicted"/>